<dbReference type="AlphaFoldDB" id="A0A3N7HRX5"/>
<proteinExistence type="predicted"/>
<dbReference type="EMBL" id="QUSW01000002">
    <property type="protein sequence ID" value="RQP25000.1"/>
    <property type="molecule type" value="Genomic_DNA"/>
</dbReference>
<accession>A0A3N7HRX5</accession>
<organism evidence="2 3">
    <name type="scientific">Piscinibacter terrae</name>
    <dbReference type="NCBI Taxonomy" id="2496871"/>
    <lineage>
        <taxon>Bacteria</taxon>
        <taxon>Pseudomonadati</taxon>
        <taxon>Pseudomonadota</taxon>
        <taxon>Betaproteobacteria</taxon>
        <taxon>Burkholderiales</taxon>
        <taxon>Sphaerotilaceae</taxon>
        <taxon>Piscinibacter</taxon>
    </lineage>
</organism>
<evidence type="ECO:0000256" key="1">
    <source>
        <dbReference type="SAM" id="SignalP"/>
    </source>
</evidence>
<gene>
    <name evidence="2" type="ORF">DZC73_09080</name>
</gene>
<comment type="caution">
    <text evidence="2">The sequence shown here is derived from an EMBL/GenBank/DDBJ whole genome shotgun (WGS) entry which is preliminary data.</text>
</comment>
<dbReference type="CDD" id="cd00229">
    <property type="entry name" value="SGNH_hydrolase"/>
    <property type="match status" value="1"/>
</dbReference>
<dbReference type="Proteomes" id="UP000267464">
    <property type="component" value="Unassembled WGS sequence"/>
</dbReference>
<feature type="signal peptide" evidence="1">
    <location>
        <begin position="1"/>
        <end position="21"/>
    </location>
</feature>
<reference evidence="2 3" key="2">
    <citation type="submission" date="2018-12" db="EMBL/GenBank/DDBJ databases">
        <title>Rhizobacter gummiphilus sp. nov., a rubber-degrading bacterium isolated from the soil of a botanical garden in Japan.</title>
        <authorList>
            <person name="Shunsuke S.S."/>
        </authorList>
    </citation>
    <scope>NUCLEOTIDE SEQUENCE [LARGE SCALE GENOMIC DNA]</scope>
    <source>
        <strain evidence="2 3">S-16</strain>
    </source>
</reference>
<dbReference type="OrthoDB" id="9150728at2"/>
<evidence type="ECO:0000313" key="3">
    <source>
        <dbReference type="Proteomes" id="UP000267464"/>
    </source>
</evidence>
<keyword evidence="3" id="KW-1185">Reference proteome</keyword>
<sequence length="271" mass="29152">MKLKQWVGLALCAAACHAAWAKDKASQLPLLVVGASYAEGKTPFNNGVAPLGGVSVGLGSYLSLGQALTRTNPLPGYVINEGQGGAGTFARPYCAPGAPTCGPAGWESYQTQFHKALARVAQPPSFNTYNAKYVVITMSNDCLHADAFGIPQNQSQPCTAAQMNQTVDRLVALGQDAVSRGITPIYDVMPRYEKLDLPLFRSLFGLAWVIGEADYNQLRQLSRTRLSAEVPKAVVVDMWKDFVHIGDGIHPTPETAKHAARIVADEILKRD</sequence>
<keyword evidence="1" id="KW-0732">Signal</keyword>
<protein>
    <submittedName>
        <fullName evidence="2">SGNH/GDSL hydrolase family protein</fullName>
    </submittedName>
</protein>
<reference evidence="2 3" key="1">
    <citation type="submission" date="2018-08" db="EMBL/GenBank/DDBJ databases">
        <authorList>
            <person name="Khan S.A."/>
            <person name="Jeon C.O."/>
            <person name="Chun B.H."/>
            <person name="Jeong S.E."/>
        </authorList>
    </citation>
    <scope>NUCLEOTIDE SEQUENCE [LARGE SCALE GENOMIC DNA]</scope>
    <source>
        <strain evidence="2 3">S-16</strain>
    </source>
</reference>
<dbReference type="Gene3D" id="3.40.50.1110">
    <property type="entry name" value="SGNH hydrolase"/>
    <property type="match status" value="1"/>
</dbReference>
<keyword evidence="2" id="KW-0378">Hydrolase</keyword>
<feature type="chain" id="PRO_5018175037" evidence="1">
    <location>
        <begin position="22"/>
        <end position="271"/>
    </location>
</feature>
<evidence type="ECO:0000313" key="2">
    <source>
        <dbReference type="EMBL" id="RQP25000.1"/>
    </source>
</evidence>
<dbReference type="SUPFAM" id="SSF52266">
    <property type="entry name" value="SGNH hydrolase"/>
    <property type="match status" value="1"/>
</dbReference>
<name>A0A3N7HRX5_9BURK</name>
<dbReference type="RefSeq" id="WP_124539907.1">
    <property type="nucleotide sequence ID" value="NZ_QUSW01000002.1"/>
</dbReference>
<dbReference type="GO" id="GO:0016788">
    <property type="term" value="F:hydrolase activity, acting on ester bonds"/>
    <property type="evidence" value="ECO:0007669"/>
    <property type="project" value="UniProtKB-ARBA"/>
</dbReference>
<dbReference type="InterPro" id="IPR036514">
    <property type="entry name" value="SGNH_hydro_sf"/>
</dbReference>